<feature type="region of interest" description="Disordered" evidence="5">
    <location>
        <begin position="681"/>
        <end position="712"/>
    </location>
</feature>
<dbReference type="PROSITE" id="PS50082">
    <property type="entry name" value="WD_REPEATS_2"/>
    <property type="match status" value="1"/>
</dbReference>
<name>S9TML7_9TRYP</name>
<reference evidence="6 7" key="1">
    <citation type="journal article" date="2013" name="PLoS ONE">
        <title>Predicting the Proteins of Angomonas deanei, Strigomonas culicis and Their Respective Endosymbionts Reveals New Aspects of the Trypanosomatidae Family.</title>
        <authorList>
            <person name="Motta M.C."/>
            <person name="Martins A.C."/>
            <person name="de Souza S.S."/>
            <person name="Catta-Preta C.M."/>
            <person name="Silva R."/>
            <person name="Klein C.C."/>
            <person name="de Almeida L.G."/>
            <person name="de Lima Cunha O."/>
            <person name="Ciapina L.P."/>
            <person name="Brocchi M."/>
            <person name="Colabardini A.C."/>
            <person name="de Araujo Lima B."/>
            <person name="Machado C.R."/>
            <person name="de Almeida Soares C.M."/>
            <person name="Probst C.M."/>
            <person name="de Menezes C.B."/>
            <person name="Thompson C.E."/>
            <person name="Bartholomeu D.C."/>
            <person name="Gradia D.F."/>
            <person name="Pavoni D.P."/>
            <person name="Grisard E.C."/>
            <person name="Fantinatti-Garboggini F."/>
            <person name="Marchini F.K."/>
            <person name="Rodrigues-Luiz G.F."/>
            <person name="Wagner G."/>
            <person name="Goldman G.H."/>
            <person name="Fietto J.L."/>
            <person name="Elias M.C."/>
            <person name="Goldman M.H."/>
            <person name="Sagot M.F."/>
            <person name="Pereira M."/>
            <person name="Stoco P.H."/>
            <person name="de Mendonca-Neto R.P."/>
            <person name="Teixeira S.M."/>
            <person name="Maciel T.E."/>
            <person name="de Oliveira Mendes T.A."/>
            <person name="Urmenyi T.P."/>
            <person name="de Souza W."/>
            <person name="Schenkman S."/>
            <person name="de Vasconcelos A.T."/>
        </authorList>
    </citation>
    <scope>NUCLEOTIDE SEQUENCE [LARGE SCALE GENOMIC DNA]</scope>
</reference>
<evidence type="ECO:0000313" key="6">
    <source>
        <dbReference type="EMBL" id="EPY19502.1"/>
    </source>
</evidence>
<dbReference type="InterPro" id="IPR036322">
    <property type="entry name" value="WD40_repeat_dom_sf"/>
</dbReference>
<protein>
    <submittedName>
        <fullName evidence="6">Uncharacterized protein</fullName>
    </submittedName>
</protein>
<keyword evidence="3" id="KW-0687">Ribonucleoprotein</keyword>
<keyword evidence="7" id="KW-1185">Reference proteome</keyword>
<evidence type="ECO:0000256" key="2">
    <source>
        <dbReference type="ARBA" id="ARBA00022737"/>
    </source>
</evidence>
<comment type="caution">
    <text evidence="6">The sequence shown here is derived from an EMBL/GenBank/DDBJ whole genome shotgun (WGS) entry which is preliminary data.</text>
</comment>
<evidence type="ECO:0000256" key="4">
    <source>
        <dbReference type="PROSITE-ProRule" id="PRU00221"/>
    </source>
</evidence>
<dbReference type="PANTHER" id="PTHR22850">
    <property type="entry name" value="WD40 REPEAT FAMILY"/>
    <property type="match status" value="1"/>
</dbReference>
<dbReference type="Gene3D" id="2.130.10.10">
    <property type="entry name" value="YVTN repeat-like/Quinoprotein amine dehydrogenase"/>
    <property type="match status" value="1"/>
</dbReference>
<dbReference type="EMBL" id="ATMH01009419">
    <property type="protein sequence ID" value="EPY19502.1"/>
    <property type="molecule type" value="Genomic_DNA"/>
</dbReference>
<dbReference type="SUPFAM" id="SSF50978">
    <property type="entry name" value="WD40 repeat-like"/>
    <property type="match status" value="1"/>
</dbReference>
<dbReference type="SMART" id="SM00320">
    <property type="entry name" value="WD40"/>
    <property type="match status" value="2"/>
</dbReference>
<keyword evidence="1 4" id="KW-0853">WD repeat</keyword>
<dbReference type="GO" id="GO:0005840">
    <property type="term" value="C:ribosome"/>
    <property type="evidence" value="ECO:0007669"/>
    <property type="project" value="UniProtKB-KW"/>
</dbReference>
<evidence type="ECO:0000256" key="3">
    <source>
        <dbReference type="ARBA" id="ARBA00022980"/>
    </source>
</evidence>
<keyword evidence="2" id="KW-0677">Repeat</keyword>
<dbReference type="Proteomes" id="UP000015354">
    <property type="component" value="Unassembled WGS sequence"/>
</dbReference>
<dbReference type="InterPro" id="IPR019775">
    <property type="entry name" value="WD40_repeat_CS"/>
</dbReference>
<proteinExistence type="predicted"/>
<sequence length="712" mass="77816">MPMEDEEPTLNAATRMRWLDVPAGAKVSSVEWCDDLLLLGANRSRILVVDAPVGAAHLSSGVLEPCGALLCDRRELPVGEMLVPHSAHAASTLVRSVRANRDVHKGSILGVRGSQAFVWDLEGGGTPVREWAPHEEGDETAPLMFARWAPKSDSVVLTGSYDGCVMLIDTKSKNPRNGLSFATQKGYAATAAEFNPLLPFVTAVAQMDGSVALYDVRYTTFPVLTVPSLQGDIACLQWMRLNADMLLTGGSDGSVALWNIRSPPTYCVGRAQYAHSVADLVTTETYTEQRALGLCIGGELTLTGLRTEAMMLLGPTVGSEAGLSDDRAAALADPEEGLSTAEMREKEAMACGFLYTRRLKEAFSLLSECAMNRFALKDTDTALLLVGLIDVNHIPLVDYAALIESKVAEDGVASNMTLDDIRRAFDLQLSRATDKLCTTVPLDHIRALSKPQPADMQKLEALRLNVLLSRVLETQDTDKISVGVEKALELLSAHPESFELIDADIVCGIVALLLKRNFEEGEKFVRFLLSQLSKVRAAAISATLTRRILCTVQEPHVTGGDSSRTARRFMERFLRNIPAAQDAVLTQLTIQRLGIEHPKEVIATMTAYQSRCVEHKLPGMFNWLGFKPLLLFLHCLTAESKYVPFFWTCVQCIDAYGKFPGVRQFESVLFAVVDRINAAASQGRGRTGPSDRRRARLHTDSPPNGQRTEDSA</sequence>
<dbReference type="OrthoDB" id="273771at2759"/>
<dbReference type="PROSITE" id="PS00678">
    <property type="entry name" value="WD_REPEATS_1"/>
    <property type="match status" value="1"/>
</dbReference>
<keyword evidence="3" id="KW-0689">Ribosomal protein</keyword>
<dbReference type="InterPro" id="IPR015943">
    <property type="entry name" value="WD40/YVTN_repeat-like_dom_sf"/>
</dbReference>
<evidence type="ECO:0000256" key="5">
    <source>
        <dbReference type="SAM" id="MobiDB-lite"/>
    </source>
</evidence>
<dbReference type="AlphaFoldDB" id="S9TML7"/>
<accession>S9TML7</accession>
<evidence type="ECO:0000256" key="1">
    <source>
        <dbReference type="ARBA" id="ARBA00022574"/>
    </source>
</evidence>
<organism evidence="6 7">
    <name type="scientific">Strigomonas culicis</name>
    <dbReference type="NCBI Taxonomy" id="28005"/>
    <lineage>
        <taxon>Eukaryota</taxon>
        <taxon>Discoba</taxon>
        <taxon>Euglenozoa</taxon>
        <taxon>Kinetoplastea</taxon>
        <taxon>Metakinetoplastina</taxon>
        <taxon>Trypanosomatida</taxon>
        <taxon>Trypanosomatidae</taxon>
        <taxon>Strigomonadinae</taxon>
        <taxon>Strigomonas</taxon>
    </lineage>
</organism>
<gene>
    <name evidence="6" type="ORF">STCU_09419</name>
</gene>
<dbReference type="InterPro" id="IPR050459">
    <property type="entry name" value="WD_repeat_RBAP46/RBAP48/MSI1"/>
</dbReference>
<feature type="repeat" description="WD" evidence="4">
    <location>
        <begin position="242"/>
        <end position="262"/>
    </location>
</feature>
<evidence type="ECO:0000313" key="7">
    <source>
        <dbReference type="Proteomes" id="UP000015354"/>
    </source>
</evidence>
<dbReference type="InterPro" id="IPR001680">
    <property type="entry name" value="WD40_rpt"/>
</dbReference>